<dbReference type="Pfam" id="PF09772">
    <property type="entry name" value="Tmem26"/>
    <property type="match status" value="1"/>
</dbReference>
<dbReference type="Proteomes" id="UP000824782">
    <property type="component" value="Unassembled WGS sequence"/>
</dbReference>
<feature type="transmembrane region" description="Helical" evidence="1">
    <location>
        <begin position="191"/>
        <end position="214"/>
    </location>
</feature>
<reference evidence="2" key="1">
    <citation type="thesis" date="2020" institute="ProQuest LLC" country="789 East Eisenhower Parkway, Ann Arbor, MI, USA">
        <title>Comparative Genomics and Chromosome Evolution.</title>
        <authorList>
            <person name="Mudd A.B."/>
        </authorList>
    </citation>
    <scope>NUCLEOTIDE SEQUENCE</scope>
    <source>
        <strain evidence="2">237g6f4</strain>
        <tissue evidence="2">Blood</tissue>
    </source>
</reference>
<name>A0AAV7B951_ENGPU</name>
<dbReference type="AlphaFoldDB" id="A0AAV7B951"/>
<keyword evidence="3" id="KW-1185">Reference proteome</keyword>
<evidence type="ECO:0000313" key="2">
    <source>
        <dbReference type="EMBL" id="KAG8569031.1"/>
    </source>
</evidence>
<evidence type="ECO:0008006" key="4">
    <source>
        <dbReference type="Google" id="ProtNLM"/>
    </source>
</evidence>
<evidence type="ECO:0000313" key="3">
    <source>
        <dbReference type="Proteomes" id="UP000824782"/>
    </source>
</evidence>
<dbReference type="PANTHER" id="PTHR22168">
    <property type="entry name" value="TMEM26 PROTEIN"/>
    <property type="match status" value="1"/>
</dbReference>
<protein>
    <recommendedName>
        <fullName evidence="4">Transmembrane protein 26</fullName>
    </recommendedName>
</protein>
<proteinExistence type="predicted"/>
<comment type="caution">
    <text evidence="2">The sequence shown here is derived from an EMBL/GenBank/DDBJ whole genome shotgun (WGS) entry which is preliminary data.</text>
</comment>
<dbReference type="EMBL" id="WNYA01000006">
    <property type="protein sequence ID" value="KAG8569031.1"/>
    <property type="molecule type" value="Genomic_DNA"/>
</dbReference>
<dbReference type="PANTHER" id="PTHR22168:SF7">
    <property type="entry name" value="TRANSMEMBRANE PROTEIN 26-LIKE"/>
    <property type="match status" value="1"/>
</dbReference>
<keyword evidence="1" id="KW-0812">Transmembrane</keyword>
<keyword evidence="1" id="KW-0472">Membrane</keyword>
<evidence type="ECO:0000256" key="1">
    <source>
        <dbReference type="SAM" id="Phobius"/>
    </source>
</evidence>
<feature type="transmembrane region" description="Helical" evidence="1">
    <location>
        <begin position="75"/>
        <end position="92"/>
    </location>
</feature>
<feature type="transmembrane region" description="Helical" evidence="1">
    <location>
        <begin position="104"/>
        <end position="129"/>
    </location>
</feature>
<dbReference type="InterPro" id="IPR019169">
    <property type="entry name" value="Transmembrane_26"/>
</dbReference>
<accession>A0AAV7B951</accession>
<keyword evidence="1" id="KW-1133">Transmembrane helix</keyword>
<organism evidence="2 3">
    <name type="scientific">Engystomops pustulosus</name>
    <name type="common">Tungara frog</name>
    <name type="synonym">Physalaemus pustulosus</name>
    <dbReference type="NCBI Taxonomy" id="76066"/>
    <lineage>
        <taxon>Eukaryota</taxon>
        <taxon>Metazoa</taxon>
        <taxon>Chordata</taxon>
        <taxon>Craniata</taxon>
        <taxon>Vertebrata</taxon>
        <taxon>Euteleostomi</taxon>
        <taxon>Amphibia</taxon>
        <taxon>Batrachia</taxon>
        <taxon>Anura</taxon>
        <taxon>Neobatrachia</taxon>
        <taxon>Hyloidea</taxon>
        <taxon>Leptodactylidae</taxon>
        <taxon>Leiuperinae</taxon>
        <taxon>Engystomops</taxon>
    </lineage>
</organism>
<gene>
    <name evidence="2" type="ORF">GDO81_014237</name>
</gene>
<sequence>MVFLYLCTIIPSIFVLELDGLDFRRNITNKTNDCDETPFKTRSKMVQVLEEVTILVLIVGRWLMPRGKMSRDQLAQLLLLYLALGADMMDILELMKEPTVKTNMTITVVGLCLFSWAIMQFTIVLTQTFSSLDIEVDGRFQSLSGVKNCVKFLFCTSEIWSVIISVGMQDGPFLVYRLYLVTREGVFNESMTFFICKNILSVLIQIYRLIAFVCHESRKRKKFKQLQINLE</sequence>